<name>A0A0L0C167_LUCCU</name>
<keyword evidence="2" id="KW-1185">Reference proteome</keyword>
<reference evidence="1 2" key="1">
    <citation type="journal article" date="2015" name="Nat. Commun.">
        <title>Lucilia cuprina genome unlocks parasitic fly biology to underpin future interventions.</title>
        <authorList>
            <person name="Anstead C.A."/>
            <person name="Korhonen P.K."/>
            <person name="Young N.D."/>
            <person name="Hall R.S."/>
            <person name="Jex A.R."/>
            <person name="Murali S.C."/>
            <person name="Hughes D.S."/>
            <person name="Lee S.F."/>
            <person name="Perry T."/>
            <person name="Stroehlein A.J."/>
            <person name="Ansell B.R."/>
            <person name="Breugelmans B."/>
            <person name="Hofmann A."/>
            <person name="Qu J."/>
            <person name="Dugan S."/>
            <person name="Lee S.L."/>
            <person name="Chao H."/>
            <person name="Dinh H."/>
            <person name="Han Y."/>
            <person name="Doddapaneni H.V."/>
            <person name="Worley K.C."/>
            <person name="Muzny D.M."/>
            <person name="Ioannidis P."/>
            <person name="Waterhouse R.M."/>
            <person name="Zdobnov E.M."/>
            <person name="James P.J."/>
            <person name="Bagnall N.H."/>
            <person name="Kotze A.C."/>
            <person name="Gibbs R.A."/>
            <person name="Richards S."/>
            <person name="Batterham P."/>
            <person name="Gasser R.B."/>
        </authorList>
    </citation>
    <scope>NUCLEOTIDE SEQUENCE [LARGE SCALE GENOMIC DNA]</scope>
    <source>
        <strain evidence="1 2">LS</strain>
        <tissue evidence="1">Full body</tissue>
    </source>
</reference>
<dbReference type="EMBL" id="JRES01001042">
    <property type="protein sequence ID" value="KNC26030.1"/>
    <property type="molecule type" value="Genomic_DNA"/>
</dbReference>
<dbReference type="AlphaFoldDB" id="A0A0L0C167"/>
<dbReference type="OMA" id="DRFNPNT"/>
<evidence type="ECO:0000313" key="2">
    <source>
        <dbReference type="Proteomes" id="UP000037069"/>
    </source>
</evidence>
<evidence type="ECO:0000313" key="1">
    <source>
        <dbReference type="EMBL" id="KNC26030.1"/>
    </source>
</evidence>
<accession>A0A0L0C167</accession>
<protein>
    <submittedName>
        <fullName evidence="1">Uncharacterized protein</fullName>
    </submittedName>
</protein>
<gene>
    <name evidence="1" type="ORF">FF38_03795</name>
</gene>
<proteinExistence type="predicted"/>
<organism evidence="1 2">
    <name type="scientific">Lucilia cuprina</name>
    <name type="common">Green bottle fly</name>
    <name type="synonym">Australian sheep blowfly</name>
    <dbReference type="NCBI Taxonomy" id="7375"/>
    <lineage>
        <taxon>Eukaryota</taxon>
        <taxon>Metazoa</taxon>
        <taxon>Ecdysozoa</taxon>
        <taxon>Arthropoda</taxon>
        <taxon>Hexapoda</taxon>
        <taxon>Insecta</taxon>
        <taxon>Pterygota</taxon>
        <taxon>Neoptera</taxon>
        <taxon>Endopterygota</taxon>
        <taxon>Diptera</taxon>
        <taxon>Brachycera</taxon>
        <taxon>Muscomorpha</taxon>
        <taxon>Oestroidea</taxon>
        <taxon>Calliphoridae</taxon>
        <taxon>Luciliinae</taxon>
        <taxon>Lucilia</taxon>
    </lineage>
</organism>
<comment type="caution">
    <text evidence="1">The sequence shown here is derived from an EMBL/GenBank/DDBJ whole genome shotgun (WGS) entry which is preliminary data.</text>
</comment>
<dbReference type="Proteomes" id="UP000037069">
    <property type="component" value="Unassembled WGS sequence"/>
</dbReference>
<sequence length="86" mass="9414">MSVHSGTLTSRSVHPASPVLLTKNGPLKALHSRVQVQLSNKDVLHIQSLRIGQDRFNPNTSNHSLYPIKLIRASAILRETSAGTSY</sequence>